<sequence length="268" mass="29179">MSSFFSSLTKKSATKKLLCLAGAAMITVGLLGGCGSGTSSGEPQKVLRVGSETTFPPFEFTEGDTYVGFDIDLADALAKKMGYKMEFKSMGFDALIPALQSNDIDMIAAGINATPERAKAVIFSEPYFKEGGFIVVTRKDNTTINGMKDLEGKRIVTQIGTIPTDMAKKIPNTTVKEVDSNSQIFNELNAGTADATILDNAVAMYYLKQGADKELRLAGTPTDPEGTVWAFRKSDTELRDKANKALEELKKDGTYQKIYEKWFGVQKK</sequence>
<comment type="similarity">
    <text evidence="2 4">Belongs to the bacterial solute-binding protein 3 family.</text>
</comment>
<accession>A0ABS2GHA4</accession>
<dbReference type="PANTHER" id="PTHR35936:SF38">
    <property type="entry name" value="GLUTAMINE-BINDING PERIPLASMIC PROTEIN"/>
    <property type="match status" value="1"/>
</dbReference>
<reference evidence="7 8" key="1">
    <citation type="journal article" date="2021" name="Sci. Rep.">
        <title>The distribution of antibiotic resistance genes in chicken gut microbiota commensals.</title>
        <authorList>
            <person name="Juricova H."/>
            <person name="Matiasovicova J."/>
            <person name="Kubasova T."/>
            <person name="Cejkova D."/>
            <person name="Rychlik I."/>
        </authorList>
    </citation>
    <scope>NUCLEOTIDE SEQUENCE [LARGE SCALE GENOMIC DNA]</scope>
    <source>
        <strain evidence="7 8">An537</strain>
    </source>
</reference>
<dbReference type="InterPro" id="IPR001638">
    <property type="entry name" value="Solute-binding_3/MltF_N"/>
</dbReference>
<protein>
    <submittedName>
        <fullName evidence="7">Basic amino acid ABC transporter substrate-binding protein</fullName>
    </submittedName>
</protein>
<evidence type="ECO:0000259" key="6">
    <source>
        <dbReference type="SMART" id="SM00079"/>
    </source>
</evidence>
<dbReference type="Pfam" id="PF00497">
    <property type="entry name" value="SBP_bac_3"/>
    <property type="match status" value="1"/>
</dbReference>
<dbReference type="PROSITE" id="PS01039">
    <property type="entry name" value="SBP_BACTERIAL_3"/>
    <property type="match status" value="1"/>
</dbReference>
<dbReference type="PANTHER" id="PTHR35936">
    <property type="entry name" value="MEMBRANE-BOUND LYTIC MUREIN TRANSGLYCOSYLASE F"/>
    <property type="match status" value="1"/>
</dbReference>
<dbReference type="Proteomes" id="UP000707138">
    <property type="component" value="Unassembled WGS sequence"/>
</dbReference>
<dbReference type="SUPFAM" id="SSF53850">
    <property type="entry name" value="Periplasmic binding protein-like II"/>
    <property type="match status" value="1"/>
</dbReference>
<dbReference type="EMBL" id="JACJLA010000008">
    <property type="protein sequence ID" value="MBM6912798.1"/>
    <property type="molecule type" value="Genomic_DNA"/>
</dbReference>
<keyword evidence="3" id="KW-0732">Signal</keyword>
<gene>
    <name evidence="7" type="ORF">H6A01_05615</name>
</gene>
<feature type="domain" description="Solute-binding protein family 3/N-terminal" evidence="5">
    <location>
        <begin position="46"/>
        <end position="266"/>
    </location>
</feature>
<comment type="caution">
    <text evidence="7">The sequence shown here is derived from an EMBL/GenBank/DDBJ whole genome shotgun (WGS) entry which is preliminary data.</text>
</comment>
<evidence type="ECO:0000313" key="8">
    <source>
        <dbReference type="Proteomes" id="UP000707138"/>
    </source>
</evidence>
<organism evidence="7 8">
    <name type="scientific">Veillonella magna</name>
    <dbReference type="NCBI Taxonomy" id="464322"/>
    <lineage>
        <taxon>Bacteria</taxon>
        <taxon>Bacillati</taxon>
        <taxon>Bacillota</taxon>
        <taxon>Negativicutes</taxon>
        <taxon>Veillonellales</taxon>
        <taxon>Veillonellaceae</taxon>
        <taxon>Veillonella</taxon>
    </lineage>
</organism>
<dbReference type="InterPro" id="IPR018313">
    <property type="entry name" value="SBP_3_CS"/>
</dbReference>
<dbReference type="RefSeq" id="WP_205087841.1">
    <property type="nucleotide sequence ID" value="NZ_JACJLA010000008.1"/>
</dbReference>
<name>A0ABS2GHA4_9FIRM</name>
<feature type="domain" description="Ionotropic glutamate receptor C-terminal" evidence="6">
    <location>
        <begin position="46"/>
        <end position="265"/>
    </location>
</feature>
<evidence type="ECO:0000256" key="3">
    <source>
        <dbReference type="ARBA" id="ARBA00022729"/>
    </source>
</evidence>
<evidence type="ECO:0000256" key="1">
    <source>
        <dbReference type="ARBA" id="ARBA00004196"/>
    </source>
</evidence>
<dbReference type="SMART" id="SM00062">
    <property type="entry name" value="PBPb"/>
    <property type="match status" value="1"/>
</dbReference>
<keyword evidence="8" id="KW-1185">Reference proteome</keyword>
<evidence type="ECO:0000256" key="2">
    <source>
        <dbReference type="ARBA" id="ARBA00010333"/>
    </source>
</evidence>
<evidence type="ECO:0000259" key="5">
    <source>
        <dbReference type="SMART" id="SM00062"/>
    </source>
</evidence>
<dbReference type="SMART" id="SM00079">
    <property type="entry name" value="PBPe"/>
    <property type="match status" value="1"/>
</dbReference>
<dbReference type="Gene3D" id="3.40.190.10">
    <property type="entry name" value="Periplasmic binding protein-like II"/>
    <property type="match status" value="2"/>
</dbReference>
<evidence type="ECO:0000313" key="7">
    <source>
        <dbReference type="EMBL" id="MBM6912798.1"/>
    </source>
</evidence>
<dbReference type="InterPro" id="IPR001320">
    <property type="entry name" value="Iontro_rcpt_C"/>
</dbReference>
<comment type="subcellular location">
    <subcellularLocation>
        <location evidence="1">Cell envelope</location>
    </subcellularLocation>
</comment>
<evidence type="ECO:0000256" key="4">
    <source>
        <dbReference type="RuleBase" id="RU003744"/>
    </source>
</evidence>
<dbReference type="CDD" id="cd13624">
    <property type="entry name" value="PBP2_Arg_Lys_His"/>
    <property type="match status" value="1"/>
</dbReference>
<proteinExistence type="inferred from homology"/>